<evidence type="ECO:0000256" key="1">
    <source>
        <dbReference type="ARBA" id="ARBA00022679"/>
    </source>
</evidence>
<evidence type="ECO:0000313" key="10">
    <source>
        <dbReference type="Proteomes" id="UP000251995"/>
    </source>
</evidence>
<dbReference type="KEGG" id="acij:JS278_02124"/>
<dbReference type="PANTHER" id="PTHR30621:SF0">
    <property type="entry name" value="BIFUNCTIONAL GLUTAMINE SYNTHETASE ADENYLYLTRANSFERASE_ADENYLYL-REMOVING ENZYME"/>
    <property type="match status" value="1"/>
</dbReference>
<dbReference type="SUPFAM" id="SSF81593">
    <property type="entry name" value="Nucleotidyltransferase substrate binding subunit/domain"/>
    <property type="match status" value="2"/>
</dbReference>
<evidence type="ECO:0000256" key="5">
    <source>
        <dbReference type="ARBA" id="ARBA00022842"/>
    </source>
</evidence>
<keyword evidence="5" id="KW-0460">Magnesium</keyword>
<feature type="domain" description="Glutamate-ammonia ligase adenylyltransferase repeated" evidence="7">
    <location>
        <begin position="592"/>
        <end position="817"/>
    </location>
</feature>
<dbReference type="GO" id="GO:0008882">
    <property type="term" value="F:[glutamate-ammonia-ligase] adenylyltransferase activity"/>
    <property type="evidence" value="ECO:0007669"/>
    <property type="project" value="InterPro"/>
</dbReference>
<sequence>MKRVTTIDAELARRGAEDGERAAQLHHQIAVLIGTDPAALAPWETHLEHCADVDLAMAAVADLAAVAPADTAAALDDDVVARRLVRLLGVSSELGRHLAAHPADLAQVVREPARMPAAEITADLCADVGASVDGTGFLVADGDPSIGADRLRLANDRHLVRIAARDVGAIESIDIVDDIAAELADLADAIVTVALALARAENPDHADARLAIIAMGKCGAQELNYISDVDVIHVAEPARDDVTGQQAVMVASRLAGAVARICSTHSAAGSIWQVDAALRPEGNAGPLVRTMDSMTIYYRKWAKNWEFQALLKARPMAGDLELGQRFCDFVAPMVWQVGEREHFVAEVRAMRARVVDLIPAKEKDRQIKLGSGGLRDVEFTVQLLQLVHGRHDESLRGRSTLGALKALAAGGYISRGDAKRLDNAYRLERLMEHRVQMFRMRRTHLLPADDRGLRRIGRSIGVRSAEQTREVWGATTRAVLRTHNKVFYSPLVEAVARIPSDEFQLAPTAVEDRMRALGFKDPRAALGHIKALTQGTSRAVRIQAQLMPVMLEWLADAPSPDRGLLAFRTVSEALGDSHWYLRALRDEGAMAQRLATVLASSRYAVDMLYRAPETVQILAEEDLRPRAAADVGREMAAVAARHETVEDAVAAVRAVRRRELFRIVVASILGKTNCLETGRGLADLAGATVDAGLTVVAREVEDPPRIGVVAMGRWGGAEMSYASDADALFIVEDSKDPEVTARATAMVSRLRNLLALPGPDPKLDLDAGLRPEGKSGPLVRTLSSYLAYYRSWSSTWESQALVRAAHGAGDRDLTGRLLERIDRLRWPEGGLTRSQFAEIRRLKARMESERIPRGVDRQRHLKLGPGGLSDVEWTAQVLQMQHAAELPALRTTSTVEALDAALAGGLMSEAQHEALREAWIHASRMRNAIVVSRGKASDVIPTGIEDLDGVARVMGLGVGSSEQLIEEHLRLSRLASKAVEELFWSA</sequence>
<proteinExistence type="predicted"/>
<dbReference type="InterPro" id="IPR013546">
    <property type="entry name" value="PII_UdlTrfase/GS_AdlTrfase"/>
</dbReference>
<feature type="domain" description="Glutamate-ammonia ligase adenylyltransferase repeated" evidence="7">
    <location>
        <begin position="83"/>
        <end position="326"/>
    </location>
</feature>
<dbReference type="Pfam" id="PF03710">
    <property type="entry name" value="GlnE"/>
    <property type="match status" value="2"/>
</dbReference>
<evidence type="ECO:0000256" key="3">
    <source>
        <dbReference type="ARBA" id="ARBA00022741"/>
    </source>
</evidence>
<keyword evidence="10" id="KW-1185">Reference proteome</keyword>
<dbReference type="Gene3D" id="1.20.120.330">
    <property type="entry name" value="Nucleotidyltransferases domain 2"/>
    <property type="match status" value="2"/>
</dbReference>
<dbReference type="InterPro" id="IPR023057">
    <property type="entry name" value="GlnE"/>
</dbReference>
<dbReference type="Proteomes" id="UP000251995">
    <property type="component" value="Chromosome"/>
</dbReference>
<feature type="domain" description="PII-uridylyltransferase/Glutamine-synthetase adenylyltransferase" evidence="8">
    <location>
        <begin position="348"/>
        <end position="472"/>
    </location>
</feature>
<evidence type="ECO:0000259" key="8">
    <source>
        <dbReference type="Pfam" id="PF08335"/>
    </source>
</evidence>
<dbReference type="EMBL" id="CP025198">
    <property type="protein sequence ID" value="AXE39276.1"/>
    <property type="molecule type" value="Genomic_DNA"/>
</dbReference>
<dbReference type="RefSeq" id="WP_114045176.1">
    <property type="nucleotide sequence ID" value="NZ_CP025198.1"/>
</dbReference>
<accession>A0A344UVH8</accession>
<feature type="domain" description="PII-uridylyltransferase/Glutamine-synthetase adenylyltransferase" evidence="8">
    <location>
        <begin position="843"/>
        <end position="983"/>
    </location>
</feature>
<keyword evidence="2 9" id="KW-0548">Nucleotidyltransferase</keyword>
<dbReference type="PANTHER" id="PTHR30621">
    <property type="entry name" value="GLUTAMINE SYNTHETASE ADENYLYLTRANSFERASE"/>
    <property type="match status" value="1"/>
</dbReference>
<keyword evidence="4" id="KW-0067">ATP-binding</keyword>
<dbReference type="NCBIfam" id="NF010707">
    <property type="entry name" value="PRK14109.1"/>
    <property type="match status" value="1"/>
</dbReference>
<gene>
    <name evidence="9" type="primary">glnE</name>
    <name evidence="9" type="ORF">JS278_02124</name>
</gene>
<evidence type="ECO:0000256" key="6">
    <source>
        <dbReference type="ARBA" id="ARBA00023268"/>
    </source>
</evidence>
<evidence type="ECO:0000259" key="7">
    <source>
        <dbReference type="Pfam" id="PF03710"/>
    </source>
</evidence>
<dbReference type="Gene3D" id="3.30.460.10">
    <property type="entry name" value="Beta Polymerase, domain 2"/>
    <property type="match status" value="2"/>
</dbReference>
<dbReference type="AlphaFoldDB" id="A0A344UVH8"/>
<dbReference type="GO" id="GO:0000820">
    <property type="term" value="P:regulation of glutamine family amino acid metabolic process"/>
    <property type="evidence" value="ECO:0007669"/>
    <property type="project" value="TreeGrafter"/>
</dbReference>
<keyword evidence="6" id="KW-0511">Multifunctional enzyme</keyword>
<dbReference type="InterPro" id="IPR005190">
    <property type="entry name" value="GlnE_rpt_dom"/>
</dbReference>
<dbReference type="GO" id="GO:0005524">
    <property type="term" value="F:ATP binding"/>
    <property type="evidence" value="ECO:0007669"/>
    <property type="project" value="UniProtKB-KW"/>
</dbReference>
<dbReference type="Pfam" id="PF08335">
    <property type="entry name" value="GlnD_UR_UTase"/>
    <property type="match status" value="2"/>
</dbReference>
<dbReference type="CDD" id="cd05401">
    <property type="entry name" value="NT_GlnE_GlnD_like"/>
    <property type="match status" value="2"/>
</dbReference>
<organism evidence="9 10">
    <name type="scientific">Acidipropionibacterium virtanenii</name>
    <dbReference type="NCBI Taxonomy" id="2057246"/>
    <lineage>
        <taxon>Bacteria</taxon>
        <taxon>Bacillati</taxon>
        <taxon>Actinomycetota</taxon>
        <taxon>Actinomycetes</taxon>
        <taxon>Propionibacteriales</taxon>
        <taxon>Propionibacteriaceae</taxon>
        <taxon>Acidipropionibacterium</taxon>
    </lineage>
</organism>
<evidence type="ECO:0000256" key="2">
    <source>
        <dbReference type="ARBA" id="ARBA00022695"/>
    </source>
</evidence>
<keyword evidence="1 9" id="KW-0808">Transferase</keyword>
<dbReference type="GO" id="GO:0005829">
    <property type="term" value="C:cytosol"/>
    <property type="evidence" value="ECO:0007669"/>
    <property type="project" value="TreeGrafter"/>
</dbReference>
<name>A0A344UVH8_9ACTN</name>
<evidence type="ECO:0000256" key="4">
    <source>
        <dbReference type="ARBA" id="ARBA00022840"/>
    </source>
</evidence>
<dbReference type="OrthoDB" id="9759366at2"/>
<protein>
    <submittedName>
        <fullName evidence="9">Bifunctional glutamine synthetase adenylyltransferase/adenylyl-removing enzyme</fullName>
    </submittedName>
</protein>
<evidence type="ECO:0000313" key="9">
    <source>
        <dbReference type="EMBL" id="AXE39276.1"/>
    </source>
</evidence>
<reference evidence="9 10" key="1">
    <citation type="submission" date="2017-12" db="EMBL/GenBank/DDBJ databases">
        <title>The whole genome sequence of the Acidipropionibacterium virtanenii sp. nov. type strain JS278.</title>
        <authorList>
            <person name="Laine P."/>
            <person name="Deptula P."/>
            <person name="Varmanen P."/>
            <person name="Auvinen P."/>
        </authorList>
    </citation>
    <scope>NUCLEOTIDE SEQUENCE [LARGE SCALE GENOMIC DNA]</scope>
    <source>
        <strain evidence="9 10">JS278</strain>
    </source>
</reference>
<dbReference type="SUPFAM" id="SSF81301">
    <property type="entry name" value="Nucleotidyltransferase"/>
    <property type="match status" value="2"/>
</dbReference>
<keyword evidence="3" id="KW-0547">Nucleotide-binding</keyword>
<dbReference type="InterPro" id="IPR043519">
    <property type="entry name" value="NT_sf"/>
</dbReference>